<dbReference type="EMBL" id="JASBWR010000112">
    <property type="protein sequence ID" value="KAJ9094380.1"/>
    <property type="molecule type" value="Genomic_DNA"/>
</dbReference>
<protein>
    <submittedName>
        <fullName evidence="1">Uncharacterized protein</fullName>
    </submittedName>
</protein>
<organism evidence="1 2">
    <name type="scientific">Naganishia cerealis</name>
    <dbReference type="NCBI Taxonomy" id="610337"/>
    <lineage>
        <taxon>Eukaryota</taxon>
        <taxon>Fungi</taxon>
        <taxon>Dikarya</taxon>
        <taxon>Basidiomycota</taxon>
        <taxon>Agaricomycotina</taxon>
        <taxon>Tremellomycetes</taxon>
        <taxon>Filobasidiales</taxon>
        <taxon>Filobasidiaceae</taxon>
        <taxon>Naganishia</taxon>
    </lineage>
</organism>
<accession>A0ACC2V636</accession>
<proteinExistence type="predicted"/>
<keyword evidence="2" id="KW-1185">Reference proteome</keyword>
<sequence>MSTSYVLPGDKLPLPSTSTSTETIKLHLGPGTTETASRDLSHTPLYVAHKMGSVHVSNKRRKVRDGPGEMVTRVWVEVEAKRYVTSVGESVIGVVMGRQGEAFKVDIGTAQTAQLSQYAFEGATKQMKPRLETGTVVFARVSVATKDMDPEIECIDPKDAKAGGFGPLKEGFVTECQGK</sequence>
<comment type="caution">
    <text evidence="1">The sequence shown here is derived from an EMBL/GenBank/DDBJ whole genome shotgun (WGS) entry which is preliminary data.</text>
</comment>
<name>A0ACC2V636_9TREE</name>
<dbReference type="Proteomes" id="UP001241377">
    <property type="component" value="Unassembled WGS sequence"/>
</dbReference>
<gene>
    <name evidence="1" type="ORF">QFC19_007989</name>
</gene>
<reference evidence="1" key="1">
    <citation type="submission" date="2023-04" db="EMBL/GenBank/DDBJ databases">
        <title>Draft Genome sequencing of Naganishia species isolated from polar environments using Oxford Nanopore Technology.</title>
        <authorList>
            <person name="Leo P."/>
            <person name="Venkateswaran K."/>
        </authorList>
    </citation>
    <scope>NUCLEOTIDE SEQUENCE</scope>
    <source>
        <strain evidence="1">MNA-CCFEE 5261</strain>
    </source>
</reference>
<evidence type="ECO:0000313" key="2">
    <source>
        <dbReference type="Proteomes" id="UP001241377"/>
    </source>
</evidence>
<evidence type="ECO:0000313" key="1">
    <source>
        <dbReference type="EMBL" id="KAJ9094380.1"/>
    </source>
</evidence>